<evidence type="ECO:0000313" key="3">
    <source>
        <dbReference type="Proteomes" id="UP000251692"/>
    </source>
</evidence>
<dbReference type="Proteomes" id="UP000251692">
    <property type="component" value="Unassembled WGS sequence"/>
</dbReference>
<proteinExistence type="predicted"/>
<dbReference type="EMBL" id="QMDV01000006">
    <property type="protein sequence ID" value="RAU81417.1"/>
    <property type="molecule type" value="Genomic_DNA"/>
</dbReference>
<evidence type="ECO:0000313" key="1">
    <source>
        <dbReference type="EMBL" id="RAU81352.1"/>
    </source>
</evidence>
<dbReference type="AlphaFoldDB" id="A0A364RAM4"/>
<name>A0A364RAM4_9BACT</name>
<evidence type="ECO:0000313" key="2">
    <source>
        <dbReference type="EMBL" id="RAU81417.1"/>
    </source>
</evidence>
<organism evidence="1 3">
    <name type="scientific">Pontibacter arcticus</name>
    <dbReference type="NCBI Taxonomy" id="2080288"/>
    <lineage>
        <taxon>Bacteria</taxon>
        <taxon>Pseudomonadati</taxon>
        <taxon>Bacteroidota</taxon>
        <taxon>Cytophagia</taxon>
        <taxon>Cytophagales</taxon>
        <taxon>Hymenobacteraceae</taxon>
        <taxon>Pontibacter</taxon>
    </lineage>
</organism>
<protein>
    <submittedName>
        <fullName evidence="1">Uncharacterized protein</fullName>
    </submittedName>
</protein>
<comment type="caution">
    <text evidence="1">The sequence shown here is derived from an EMBL/GenBank/DDBJ whole genome shotgun (WGS) entry which is preliminary data.</text>
</comment>
<keyword evidence="3" id="KW-1185">Reference proteome</keyword>
<dbReference type="EMBL" id="QMDV01000006">
    <property type="protein sequence ID" value="RAU81352.1"/>
    <property type="molecule type" value="Genomic_DNA"/>
</dbReference>
<reference evidence="1 3" key="1">
    <citation type="submission" date="2018-06" db="EMBL/GenBank/DDBJ databases">
        <authorList>
            <person name="Liu Z.-W."/>
        </authorList>
    </citation>
    <scope>NUCLEOTIDE SEQUENCE [LARGE SCALE GENOMIC DNA]</scope>
    <source>
        <strain evidence="1 3">2b14</strain>
    </source>
</reference>
<reference evidence="1 3" key="2">
    <citation type="submission" date="2018-07" db="EMBL/GenBank/DDBJ databases">
        <title>Pontibacter sp. 2b14 genomic sequence and assembly.</title>
        <authorList>
            <person name="Du Z.-J."/>
        </authorList>
    </citation>
    <scope>NUCLEOTIDE SEQUENCE [LARGE SCALE GENOMIC DNA]</scope>
    <source>
        <strain evidence="1 3">2b14</strain>
    </source>
</reference>
<gene>
    <name evidence="1" type="ORF">DP923_16085</name>
    <name evidence="2" type="ORF">DP923_16430</name>
</gene>
<accession>A0A364RAM4</accession>
<sequence>MSNQLNSSLQLTQRYYSKRNPAEGGSPWLNFDFQISAMATRSVLKMKDLAWLPDKIFLKAMLP</sequence>